<evidence type="ECO:0000256" key="7">
    <source>
        <dbReference type="ARBA" id="ARBA00022679"/>
    </source>
</evidence>
<dbReference type="RefSeq" id="WP_189081971.1">
    <property type="nucleotide sequence ID" value="NZ_BMMX01000035.1"/>
</dbReference>
<dbReference type="Pfam" id="PF00205">
    <property type="entry name" value="TPP_enzyme_M"/>
    <property type="match status" value="1"/>
</dbReference>
<dbReference type="Gene3D" id="3.40.50.1220">
    <property type="entry name" value="TPP-binding domain"/>
    <property type="match status" value="1"/>
</dbReference>
<dbReference type="CDD" id="cd02015">
    <property type="entry name" value="TPP_AHAS"/>
    <property type="match status" value="1"/>
</dbReference>
<dbReference type="UniPathway" id="UPA00047">
    <property type="reaction ID" value="UER00055"/>
</dbReference>
<dbReference type="Pfam" id="PF02776">
    <property type="entry name" value="TPP_enzyme_N"/>
    <property type="match status" value="1"/>
</dbReference>
<comment type="pathway">
    <text evidence="2 14">Amino-acid biosynthesis; L-valine biosynthesis; L-valine from pyruvate: step 1/4.</text>
</comment>
<dbReference type="InterPro" id="IPR012001">
    <property type="entry name" value="Thiamin_PyroP_enz_TPP-bd_dom"/>
</dbReference>
<dbReference type="InterPro" id="IPR012846">
    <property type="entry name" value="Acetolactate_synth_lsu"/>
</dbReference>
<evidence type="ECO:0000259" key="15">
    <source>
        <dbReference type="Pfam" id="PF00205"/>
    </source>
</evidence>
<dbReference type="GO" id="GO:0003984">
    <property type="term" value="F:acetolactate synthase activity"/>
    <property type="evidence" value="ECO:0007669"/>
    <property type="project" value="UniProtKB-EC"/>
</dbReference>
<dbReference type="PANTHER" id="PTHR18968:SF13">
    <property type="entry name" value="ACETOLACTATE SYNTHASE CATALYTIC SUBUNIT, MITOCHONDRIAL"/>
    <property type="match status" value="1"/>
</dbReference>
<dbReference type="SUPFAM" id="SSF52518">
    <property type="entry name" value="Thiamin diphosphate-binding fold (THDP-binding)"/>
    <property type="match status" value="2"/>
</dbReference>
<reference evidence="18" key="1">
    <citation type="journal article" date="2014" name="Int. J. Syst. Evol. Microbiol.">
        <title>Complete genome sequence of Corynebacterium casei LMG S-19264T (=DSM 44701T), isolated from a smear-ripened cheese.</title>
        <authorList>
            <consortium name="US DOE Joint Genome Institute (JGI-PGF)"/>
            <person name="Walter F."/>
            <person name="Albersmeier A."/>
            <person name="Kalinowski J."/>
            <person name="Ruckert C."/>
        </authorList>
    </citation>
    <scope>NUCLEOTIDE SEQUENCE</scope>
    <source>
        <strain evidence="18">CGMCC 4.7299</strain>
    </source>
</reference>
<dbReference type="Proteomes" id="UP000656042">
    <property type="component" value="Unassembled WGS sequence"/>
</dbReference>
<evidence type="ECO:0000256" key="8">
    <source>
        <dbReference type="ARBA" id="ARBA00022723"/>
    </source>
</evidence>
<dbReference type="NCBIfam" id="TIGR00118">
    <property type="entry name" value="acolac_lg"/>
    <property type="match status" value="1"/>
</dbReference>
<accession>A0A8J3FQP4</accession>
<dbReference type="InterPro" id="IPR000399">
    <property type="entry name" value="TPP-bd_CS"/>
</dbReference>
<feature type="domain" description="Thiamine pyrophosphate enzyme TPP-binding" evidence="16">
    <location>
        <begin position="421"/>
        <end position="574"/>
    </location>
</feature>
<evidence type="ECO:0000256" key="5">
    <source>
        <dbReference type="ARBA" id="ARBA00022605"/>
    </source>
</evidence>
<dbReference type="InterPro" id="IPR029061">
    <property type="entry name" value="THDP-binding"/>
</dbReference>
<evidence type="ECO:0000256" key="2">
    <source>
        <dbReference type="ARBA" id="ARBA00005025"/>
    </source>
</evidence>
<dbReference type="AlphaFoldDB" id="A0A8J3FQP4"/>
<evidence type="ECO:0000256" key="12">
    <source>
        <dbReference type="ARBA" id="ARBA00023304"/>
    </source>
</evidence>
<sequence length="610" mass="64408">MTRPPTPETLAQRVSPAAAQAGAAQAGAAAQPTSTTGAGSLVRSLEALGVEVAFGIPGGAILPAYDPLYDSKVRHILVRHEQGAGHAATGYAQATGKVGVCIATSGPGATNLVTPIADAYMDSVPMVAITGQVARPSIGTDAFQEADIQGITLPITKHNFLVQHAEEIPQVLAQAFHLASTGRPGPVLVDIPKDVLQAQTIFTWPTDLDLPGYRPTLHPHGKQIREAARLIAQSKRPVLYVGGGVLKAGATDGLRRLAEQTGIPVVTTLMALGAFPDSHPQHLGMPGMHGTVPAVYALQKADLLVTLGARFDDRVTGRLDSFAPDAKVVHADIDPAEIGKNRHADVPIVGDARHVIDELIAAVSGGSGGTGAYAAWWGQLDDLRERYPLGYDEPTDGTLAPQYVIERIGKLAGPEAIYVAGVGQHQMWASQFISYEKPGTWLNSGGAGTMGYAVPAAMGAKVGKPDTTVWAIDGDGCFQMTNQELATCALEGIPVKIAVINNGNLGMVRQWQTLFYEGRYSNTELGTHKHRIPDFVKLAEALGCVGLRCETAADVDKTIQAAMEINDAPVVIDFTVGKDAMVWPMVAAGTSNDEIMFARDVRPNFDEDEL</sequence>
<keyword evidence="19" id="KW-1185">Reference proteome</keyword>
<dbReference type="Pfam" id="PF02775">
    <property type="entry name" value="TPP_enzyme_C"/>
    <property type="match status" value="1"/>
</dbReference>
<evidence type="ECO:0000259" key="16">
    <source>
        <dbReference type="Pfam" id="PF02775"/>
    </source>
</evidence>
<keyword evidence="12 14" id="KW-0100">Branched-chain amino acid biosynthesis</keyword>
<keyword evidence="7 14" id="KW-0808">Transferase</keyword>
<dbReference type="FunFam" id="3.40.50.970:FF:000007">
    <property type="entry name" value="Acetolactate synthase"/>
    <property type="match status" value="1"/>
</dbReference>
<feature type="domain" description="Thiamine pyrophosphate enzyme N-terminal TPP-binding" evidence="17">
    <location>
        <begin position="36"/>
        <end position="149"/>
    </location>
</feature>
<dbReference type="UniPathway" id="UPA00049">
    <property type="reaction ID" value="UER00059"/>
</dbReference>
<dbReference type="CDD" id="cd07035">
    <property type="entry name" value="TPP_PYR_POX_like"/>
    <property type="match status" value="1"/>
</dbReference>
<comment type="cofactor">
    <cofactor evidence="14">
        <name>Mg(2+)</name>
        <dbReference type="ChEBI" id="CHEBI:18420"/>
    </cofactor>
    <text evidence="14">Binds 1 Mg(2+) ion per subunit.</text>
</comment>
<dbReference type="GO" id="GO:0030976">
    <property type="term" value="F:thiamine pyrophosphate binding"/>
    <property type="evidence" value="ECO:0007669"/>
    <property type="project" value="UniProtKB-UniRule"/>
</dbReference>
<dbReference type="SUPFAM" id="SSF52467">
    <property type="entry name" value="DHS-like NAD/FAD-binding domain"/>
    <property type="match status" value="1"/>
</dbReference>
<dbReference type="GO" id="GO:0050660">
    <property type="term" value="F:flavin adenine dinucleotide binding"/>
    <property type="evidence" value="ECO:0007669"/>
    <property type="project" value="InterPro"/>
</dbReference>
<evidence type="ECO:0000313" key="19">
    <source>
        <dbReference type="Proteomes" id="UP000656042"/>
    </source>
</evidence>
<keyword evidence="5 14" id="KW-0028">Amino-acid biosynthesis</keyword>
<evidence type="ECO:0000256" key="10">
    <source>
        <dbReference type="ARBA" id="ARBA00022842"/>
    </source>
</evidence>
<dbReference type="FunFam" id="3.40.50.1220:FF:000008">
    <property type="entry name" value="Acetolactate synthase"/>
    <property type="match status" value="1"/>
</dbReference>
<dbReference type="PROSITE" id="PS00187">
    <property type="entry name" value="TPP_ENZYMES"/>
    <property type="match status" value="1"/>
</dbReference>
<evidence type="ECO:0000313" key="18">
    <source>
        <dbReference type="EMBL" id="GGL11112.1"/>
    </source>
</evidence>
<dbReference type="GO" id="GO:0000287">
    <property type="term" value="F:magnesium ion binding"/>
    <property type="evidence" value="ECO:0007669"/>
    <property type="project" value="UniProtKB-UniRule"/>
</dbReference>
<dbReference type="Gene3D" id="3.40.50.970">
    <property type="match status" value="2"/>
</dbReference>
<dbReference type="InterPro" id="IPR011766">
    <property type="entry name" value="TPP_enzyme_TPP-bd"/>
</dbReference>
<keyword evidence="9" id="KW-0274">FAD</keyword>
<comment type="caution">
    <text evidence="18">The sequence shown here is derived from an EMBL/GenBank/DDBJ whole genome shotgun (WGS) entry which is preliminary data.</text>
</comment>
<comment type="pathway">
    <text evidence="1 14">Amino-acid biosynthesis; L-isoleucine biosynthesis; L-isoleucine from 2-oxobutanoate: step 1/4.</text>
</comment>
<evidence type="ECO:0000256" key="1">
    <source>
        <dbReference type="ARBA" id="ARBA00004974"/>
    </source>
</evidence>
<evidence type="ECO:0000256" key="3">
    <source>
        <dbReference type="ARBA" id="ARBA00007812"/>
    </source>
</evidence>
<dbReference type="GO" id="GO:0005948">
    <property type="term" value="C:acetolactate synthase complex"/>
    <property type="evidence" value="ECO:0007669"/>
    <property type="project" value="TreeGrafter"/>
</dbReference>
<feature type="domain" description="Thiamine pyrophosphate enzyme central" evidence="15">
    <location>
        <begin position="224"/>
        <end position="359"/>
    </location>
</feature>
<evidence type="ECO:0000256" key="6">
    <source>
        <dbReference type="ARBA" id="ARBA00022630"/>
    </source>
</evidence>
<dbReference type="FunFam" id="3.40.50.970:FF:000016">
    <property type="entry name" value="Acetolactate synthase"/>
    <property type="match status" value="1"/>
</dbReference>
<keyword evidence="6" id="KW-0285">Flavoprotein</keyword>
<dbReference type="InterPro" id="IPR012000">
    <property type="entry name" value="Thiamin_PyroP_enz_cen_dom"/>
</dbReference>
<dbReference type="InterPro" id="IPR039368">
    <property type="entry name" value="AHAS_TPP"/>
</dbReference>
<comment type="similarity">
    <text evidence="3 14">Belongs to the TPP enzyme family.</text>
</comment>
<name>A0A8J3FQP4_9ACTN</name>
<dbReference type="GO" id="GO:0009097">
    <property type="term" value="P:isoleucine biosynthetic process"/>
    <property type="evidence" value="ECO:0007669"/>
    <property type="project" value="UniProtKB-UniPathway"/>
</dbReference>
<gene>
    <name evidence="18" type="primary">ilvB</name>
    <name evidence="18" type="ORF">GCM10012284_52310</name>
</gene>
<dbReference type="InterPro" id="IPR045229">
    <property type="entry name" value="TPP_enz"/>
</dbReference>
<evidence type="ECO:0000256" key="13">
    <source>
        <dbReference type="ARBA" id="ARBA00048670"/>
    </source>
</evidence>
<evidence type="ECO:0000256" key="4">
    <source>
        <dbReference type="ARBA" id="ARBA00013145"/>
    </source>
</evidence>
<evidence type="ECO:0000256" key="14">
    <source>
        <dbReference type="RuleBase" id="RU003591"/>
    </source>
</evidence>
<proteinExistence type="inferred from homology"/>
<reference evidence="18" key="2">
    <citation type="submission" date="2020-09" db="EMBL/GenBank/DDBJ databases">
        <authorList>
            <person name="Sun Q."/>
            <person name="Zhou Y."/>
        </authorList>
    </citation>
    <scope>NUCLEOTIDE SEQUENCE</scope>
    <source>
        <strain evidence="18">CGMCC 4.7299</strain>
    </source>
</reference>
<evidence type="ECO:0000259" key="17">
    <source>
        <dbReference type="Pfam" id="PF02776"/>
    </source>
</evidence>
<organism evidence="18 19">
    <name type="scientific">Mangrovihabitans endophyticus</name>
    <dbReference type="NCBI Taxonomy" id="1751298"/>
    <lineage>
        <taxon>Bacteria</taxon>
        <taxon>Bacillati</taxon>
        <taxon>Actinomycetota</taxon>
        <taxon>Actinomycetes</taxon>
        <taxon>Micromonosporales</taxon>
        <taxon>Micromonosporaceae</taxon>
        <taxon>Mangrovihabitans</taxon>
    </lineage>
</organism>
<dbReference type="NCBIfam" id="NF005860">
    <property type="entry name" value="PRK07789.1"/>
    <property type="match status" value="1"/>
</dbReference>
<evidence type="ECO:0000256" key="11">
    <source>
        <dbReference type="ARBA" id="ARBA00023052"/>
    </source>
</evidence>
<evidence type="ECO:0000256" key="9">
    <source>
        <dbReference type="ARBA" id="ARBA00022827"/>
    </source>
</evidence>
<keyword evidence="10 14" id="KW-0460">Magnesium</keyword>
<keyword evidence="11 14" id="KW-0786">Thiamine pyrophosphate</keyword>
<keyword evidence="8 14" id="KW-0479">Metal-binding</keyword>
<protein>
    <recommendedName>
        <fullName evidence="4 14">Acetolactate synthase</fullName>
        <ecNumber evidence="4 14">2.2.1.6</ecNumber>
    </recommendedName>
</protein>
<comment type="cofactor">
    <cofactor evidence="14">
        <name>thiamine diphosphate</name>
        <dbReference type="ChEBI" id="CHEBI:58937"/>
    </cofactor>
    <text evidence="14">Binds 1 thiamine pyrophosphate per subunit.</text>
</comment>
<dbReference type="InterPro" id="IPR029035">
    <property type="entry name" value="DHS-like_NAD/FAD-binding_dom"/>
</dbReference>
<dbReference type="GO" id="GO:0009099">
    <property type="term" value="P:L-valine biosynthetic process"/>
    <property type="evidence" value="ECO:0007669"/>
    <property type="project" value="UniProtKB-UniPathway"/>
</dbReference>
<dbReference type="EMBL" id="BMMX01000035">
    <property type="protein sequence ID" value="GGL11112.1"/>
    <property type="molecule type" value="Genomic_DNA"/>
</dbReference>
<dbReference type="PANTHER" id="PTHR18968">
    <property type="entry name" value="THIAMINE PYROPHOSPHATE ENZYMES"/>
    <property type="match status" value="1"/>
</dbReference>
<comment type="catalytic activity">
    <reaction evidence="13 14">
        <text>2 pyruvate + H(+) = (2S)-2-acetolactate + CO2</text>
        <dbReference type="Rhea" id="RHEA:25249"/>
        <dbReference type="ChEBI" id="CHEBI:15361"/>
        <dbReference type="ChEBI" id="CHEBI:15378"/>
        <dbReference type="ChEBI" id="CHEBI:16526"/>
        <dbReference type="ChEBI" id="CHEBI:58476"/>
        <dbReference type="EC" id="2.2.1.6"/>
    </reaction>
</comment>
<dbReference type="EC" id="2.2.1.6" evidence="4 14"/>